<evidence type="ECO:0000313" key="9">
    <source>
        <dbReference type="EMBL" id="CAG9863749.1"/>
    </source>
</evidence>
<dbReference type="FunFam" id="1.20.5.170:FF:000025">
    <property type="entry name" value="nuclear factor interleukin-3-regulated protein-like"/>
    <property type="match status" value="1"/>
</dbReference>
<dbReference type="PROSITE" id="PS50217">
    <property type="entry name" value="BZIP"/>
    <property type="match status" value="1"/>
</dbReference>
<keyword evidence="4" id="KW-0238">DNA-binding</keyword>
<dbReference type="Pfam" id="PF07716">
    <property type="entry name" value="bZIP_2"/>
    <property type="match status" value="1"/>
</dbReference>
<reference evidence="9" key="1">
    <citation type="submission" date="2022-01" db="EMBL/GenBank/DDBJ databases">
        <authorList>
            <person name="King R."/>
        </authorList>
    </citation>
    <scope>NUCLEOTIDE SEQUENCE</scope>
</reference>
<evidence type="ECO:0000313" key="10">
    <source>
        <dbReference type="Proteomes" id="UP001153712"/>
    </source>
</evidence>
<comment type="similarity">
    <text evidence="2">Belongs to the bZIP family. NFIL3 subfamily.</text>
</comment>
<dbReference type="Proteomes" id="UP001153712">
    <property type="component" value="Chromosome 7"/>
</dbReference>
<dbReference type="GO" id="GO:0000978">
    <property type="term" value="F:RNA polymerase II cis-regulatory region sequence-specific DNA binding"/>
    <property type="evidence" value="ECO:0007669"/>
    <property type="project" value="TreeGrafter"/>
</dbReference>
<dbReference type="GO" id="GO:0005634">
    <property type="term" value="C:nucleus"/>
    <property type="evidence" value="ECO:0007669"/>
    <property type="project" value="UniProtKB-SubCell"/>
</dbReference>
<protein>
    <recommendedName>
        <fullName evidence="8">BZIP domain-containing protein</fullName>
    </recommendedName>
</protein>
<evidence type="ECO:0000259" key="8">
    <source>
        <dbReference type="PROSITE" id="PS50217"/>
    </source>
</evidence>
<dbReference type="SMART" id="SM00338">
    <property type="entry name" value="BRLZ"/>
    <property type="match status" value="1"/>
</dbReference>
<feature type="compositionally biased region" description="Basic and acidic residues" evidence="7">
    <location>
        <begin position="61"/>
        <end position="70"/>
    </location>
</feature>
<dbReference type="EMBL" id="OU900100">
    <property type="protein sequence ID" value="CAG9863749.1"/>
    <property type="molecule type" value="Genomic_DNA"/>
</dbReference>
<dbReference type="CDD" id="cd14695">
    <property type="entry name" value="bZIP_HLF"/>
    <property type="match status" value="1"/>
</dbReference>
<keyword evidence="5" id="KW-0804">Transcription</keyword>
<keyword evidence="3" id="KW-0805">Transcription regulation</keyword>
<feature type="region of interest" description="Disordered" evidence="7">
    <location>
        <begin position="103"/>
        <end position="146"/>
    </location>
</feature>
<name>A0A9N9TYF1_PHYSR</name>
<accession>A0A9N9TYF1</accession>
<evidence type="ECO:0000256" key="1">
    <source>
        <dbReference type="ARBA" id="ARBA00004123"/>
    </source>
</evidence>
<dbReference type="Gene3D" id="1.20.5.170">
    <property type="match status" value="1"/>
</dbReference>
<comment type="subcellular location">
    <subcellularLocation>
        <location evidence="1">Nucleus</location>
    </subcellularLocation>
</comment>
<evidence type="ECO:0000256" key="6">
    <source>
        <dbReference type="ARBA" id="ARBA00023242"/>
    </source>
</evidence>
<evidence type="ECO:0000256" key="4">
    <source>
        <dbReference type="ARBA" id="ARBA00023125"/>
    </source>
</evidence>
<dbReference type="OrthoDB" id="6022300at2759"/>
<dbReference type="InterPro" id="IPR046347">
    <property type="entry name" value="bZIP_sf"/>
</dbReference>
<dbReference type="PANTHER" id="PTHR11988:SF55">
    <property type="entry name" value="BZIP DOMAIN-CONTAINING PROTEIN"/>
    <property type="match status" value="1"/>
</dbReference>
<keyword evidence="6" id="KW-0539">Nucleus</keyword>
<proteinExistence type="inferred from homology"/>
<dbReference type="GO" id="GO:0000981">
    <property type="term" value="F:DNA-binding transcription factor activity, RNA polymerase II-specific"/>
    <property type="evidence" value="ECO:0007669"/>
    <property type="project" value="TreeGrafter"/>
</dbReference>
<dbReference type="AlphaFoldDB" id="A0A9N9TYF1"/>
<gene>
    <name evidence="9" type="ORF">PHYEVI_LOCUS10033</name>
</gene>
<dbReference type="InterPro" id="IPR040223">
    <property type="entry name" value="PAR_bZIP"/>
</dbReference>
<feature type="compositionally biased region" description="Basic and acidic residues" evidence="7">
    <location>
        <begin position="114"/>
        <end position="128"/>
    </location>
</feature>
<evidence type="ECO:0000256" key="7">
    <source>
        <dbReference type="SAM" id="MobiDB-lite"/>
    </source>
</evidence>
<dbReference type="SUPFAM" id="SSF57959">
    <property type="entry name" value="Leucine zipper domain"/>
    <property type="match status" value="1"/>
</dbReference>
<sequence length="202" mass="23903">MDLPNFHFRLNTEEHFSLPMSAFSTYNLLKNCNSVLASQTQDSRIKYFLNPETQSKFPYSEPDKQFRDTKNPSPNPAIFRYSPTLSFLPDQLQTKIPQQYSSYESLKLRRQRGEKRPIPDEQKDERYYEKRRRNNQAAKKSRDARKFREDQIALRAAILEHENAIMRAQILTLREETASLRQMLLQKKSIEIVSRDPQLCVS</sequence>
<feature type="domain" description="BZIP" evidence="8">
    <location>
        <begin position="124"/>
        <end position="187"/>
    </location>
</feature>
<dbReference type="PANTHER" id="PTHR11988">
    <property type="entry name" value="THYROTROPH EMBRYONIC FACTOR RELATED"/>
    <property type="match status" value="1"/>
</dbReference>
<feature type="region of interest" description="Disordered" evidence="7">
    <location>
        <begin position="54"/>
        <end position="75"/>
    </location>
</feature>
<dbReference type="InterPro" id="IPR004827">
    <property type="entry name" value="bZIP"/>
</dbReference>
<organism evidence="9 10">
    <name type="scientific">Phyllotreta striolata</name>
    <name type="common">Striped flea beetle</name>
    <name type="synonym">Crioceris striolata</name>
    <dbReference type="NCBI Taxonomy" id="444603"/>
    <lineage>
        <taxon>Eukaryota</taxon>
        <taxon>Metazoa</taxon>
        <taxon>Ecdysozoa</taxon>
        <taxon>Arthropoda</taxon>
        <taxon>Hexapoda</taxon>
        <taxon>Insecta</taxon>
        <taxon>Pterygota</taxon>
        <taxon>Neoptera</taxon>
        <taxon>Endopterygota</taxon>
        <taxon>Coleoptera</taxon>
        <taxon>Polyphaga</taxon>
        <taxon>Cucujiformia</taxon>
        <taxon>Chrysomeloidea</taxon>
        <taxon>Chrysomelidae</taxon>
        <taxon>Galerucinae</taxon>
        <taxon>Alticini</taxon>
        <taxon>Phyllotreta</taxon>
    </lineage>
</organism>
<evidence type="ECO:0000256" key="5">
    <source>
        <dbReference type="ARBA" id="ARBA00023163"/>
    </source>
</evidence>
<evidence type="ECO:0000256" key="3">
    <source>
        <dbReference type="ARBA" id="ARBA00023015"/>
    </source>
</evidence>
<evidence type="ECO:0000256" key="2">
    <source>
        <dbReference type="ARBA" id="ARBA00006079"/>
    </source>
</evidence>
<keyword evidence="10" id="KW-1185">Reference proteome</keyword>